<comment type="caution">
    <text evidence="2">The sequence shown here is derived from an EMBL/GenBank/DDBJ whole genome shotgun (WGS) entry which is preliminary data.</text>
</comment>
<keyword evidence="1" id="KW-0472">Membrane</keyword>
<dbReference type="InterPro" id="IPR032809">
    <property type="entry name" value="Put_HupE_UreJ"/>
</dbReference>
<keyword evidence="1" id="KW-1133">Transmembrane helix</keyword>
<name>A0AB38FCW2_RHOWR</name>
<dbReference type="AlphaFoldDB" id="A0AB38FCW2"/>
<proteinExistence type="predicted"/>
<keyword evidence="2" id="KW-0808">Transferase</keyword>
<dbReference type="InterPro" id="IPR023606">
    <property type="entry name" value="CoA-Trfase_III_dom_1_sf"/>
</dbReference>
<evidence type="ECO:0000313" key="3">
    <source>
        <dbReference type="Proteomes" id="UP000251211"/>
    </source>
</evidence>
<evidence type="ECO:0000313" key="2">
    <source>
        <dbReference type="EMBL" id="SPZ39311.1"/>
    </source>
</evidence>
<organism evidence="2 3">
    <name type="scientific">Rhodococcus wratislaviensis</name>
    <name type="common">Tsukamurella wratislaviensis</name>
    <dbReference type="NCBI Taxonomy" id="44752"/>
    <lineage>
        <taxon>Bacteria</taxon>
        <taxon>Bacillati</taxon>
        <taxon>Actinomycetota</taxon>
        <taxon>Actinomycetes</taxon>
        <taxon>Mycobacteriales</taxon>
        <taxon>Nocardiaceae</taxon>
        <taxon>Rhodococcus</taxon>
    </lineage>
</organism>
<feature type="transmembrane region" description="Helical" evidence="1">
    <location>
        <begin position="284"/>
        <end position="303"/>
    </location>
</feature>
<dbReference type="SUPFAM" id="SSF89796">
    <property type="entry name" value="CoA-transferase family III (CaiB/BaiF)"/>
    <property type="match status" value="1"/>
</dbReference>
<keyword evidence="1" id="KW-0812">Transmembrane</keyword>
<dbReference type="Gene3D" id="3.30.1540.10">
    <property type="entry name" value="formyl-coa transferase, domain 3"/>
    <property type="match status" value="1"/>
</dbReference>
<protein>
    <submittedName>
        <fullName evidence="2">Predicted acyl-CoA transferases/carnitine dehydratase</fullName>
    </submittedName>
</protein>
<reference evidence="2 3" key="1">
    <citation type="submission" date="2018-06" db="EMBL/GenBank/DDBJ databases">
        <authorList>
            <consortium name="Pathogen Informatics"/>
            <person name="Doyle S."/>
        </authorList>
    </citation>
    <scope>NUCLEOTIDE SEQUENCE [LARGE SCALE GENOMIC DNA]</scope>
    <source>
        <strain evidence="2 3">NCTC13229</strain>
    </source>
</reference>
<dbReference type="GO" id="GO:0016740">
    <property type="term" value="F:transferase activity"/>
    <property type="evidence" value="ECO:0007669"/>
    <property type="project" value="UniProtKB-KW"/>
</dbReference>
<feature type="transmembrane region" description="Helical" evidence="1">
    <location>
        <begin position="308"/>
        <end position="328"/>
    </location>
</feature>
<feature type="transmembrane region" description="Helical" evidence="1">
    <location>
        <begin position="410"/>
        <end position="429"/>
    </location>
</feature>
<accession>A0AB38FCW2</accession>
<feature type="transmembrane region" description="Helical" evidence="1">
    <location>
        <begin position="253"/>
        <end position="278"/>
    </location>
</feature>
<gene>
    <name evidence="2" type="ORF">NCTC13229_02790</name>
</gene>
<dbReference type="Proteomes" id="UP000251211">
    <property type="component" value="Unassembled WGS sequence"/>
</dbReference>
<evidence type="ECO:0000256" key="1">
    <source>
        <dbReference type="SAM" id="Phobius"/>
    </source>
</evidence>
<dbReference type="EMBL" id="UAUI01000011">
    <property type="protein sequence ID" value="SPZ39311.1"/>
    <property type="molecule type" value="Genomic_DNA"/>
</dbReference>
<dbReference type="Pfam" id="PF13795">
    <property type="entry name" value="HupE_UreJ_2"/>
    <property type="match status" value="1"/>
</dbReference>
<dbReference type="InterPro" id="IPR044855">
    <property type="entry name" value="CoA-Trfase_III_dom3_sf"/>
</dbReference>
<feature type="transmembrane region" description="Helical" evidence="1">
    <location>
        <begin position="372"/>
        <end position="390"/>
    </location>
</feature>
<sequence>MIIPRLCKSIAGLMVVLSSIGVWLIGGTAQAHVLPTTTIELDVHASEITAALTIPQSDLEAASGIDLGSGGQSDVDAHSSELLDYLEDHFAPTTLDGRPWAVTFDEPTVGSSEDLGTGIYDTLTTTAHLVPPAGTDERSFDLGYDAVIHRVVTHVVMVTVRSDWSTGTIDSGREIGTVGVDSVTGDITPLTVRLDDGSAWQGFVSMVSLGITHIREGTDHQLFLLTLLLPAPLLVAARRWGGPARPVVAVRKIAAITLAFTVGHSVTLALGTIGFPVPQQTVEVLIAISILVAAVHAIVPIFFGREALIAGMFGLVHGLAFSATLTELDLTGGQLAVSLLGFNIGIELMQLAVVAVVLPPLIVLARTRIYHPVRVTAAVLAAAAAVGWVFDRAGFPNIVADVADRLADVTPYIVATLWIAAVAVAALLLRGRVVGTAGPDAFATPPDRSHNRATLRPILQELLAAKPASDWFDIVTEARLPCAPINDVRSGIEFAGRIGLEPVVAVGDGEESLPGGRNLVDTQQRTRLKDGLLDVVVEASGGQCTDFAAEQSDVLEQQVVLDVDEVVTHPALSG</sequence>
<feature type="transmembrane region" description="Helical" evidence="1">
    <location>
        <begin position="348"/>
        <end position="365"/>
    </location>
</feature>